<keyword evidence="7" id="KW-1185">Reference proteome</keyword>
<dbReference type="Proteomes" id="UP000002382">
    <property type="component" value="Chromosome"/>
</dbReference>
<keyword evidence="2 5" id="KW-0813">Transport</keyword>
<dbReference type="SUPFAM" id="SSF53807">
    <property type="entry name" value="Helical backbone' metal receptor"/>
    <property type="match status" value="1"/>
</dbReference>
<evidence type="ECO:0000313" key="7">
    <source>
        <dbReference type="Proteomes" id="UP000002382"/>
    </source>
</evidence>
<dbReference type="PRINTS" id="PR00690">
    <property type="entry name" value="ADHESNFAMILY"/>
</dbReference>
<dbReference type="GO" id="GO:0007155">
    <property type="term" value="P:cell adhesion"/>
    <property type="evidence" value="ECO:0007669"/>
    <property type="project" value="InterPro"/>
</dbReference>
<comment type="subcellular location">
    <subcellularLocation>
        <location evidence="1">Cell envelope</location>
    </subcellularLocation>
</comment>
<evidence type="ECO:0000256" key="3">
    <source>
        <dbReference type="ARBA" id="ARBA00022723"/>
    </source>
</evidence>
<dbReference type="Pfam" id="PF01297">
    <property type="entry name" value="ZnuA"/>
    <property type="match status" value="1"/>
</dbReference>
<evidence type="ECO:0000313" key="6">
    <source>
        <dbReference type="EMBL" id="ACR78875.1"/>
    </source>
</evidence>
<dbReference type="KEGG" id="kol:Kole_0149"/>
<dbReference type="InterPro" id="IPR006127">
    <property type="entry name" value="ZnuA-like"/>
</dbReference>
<dbReference type="PRINTS" id="PR00691">
    <property type="entry name" value="ADHESINB"/>
</dbReference>
<evidence type="ECO:0000256" key="2">
    <source>
        <dbReference type="ARBA" id="ARBA00022448"/>
    </source>
</evidence>
<dbReference type="AlphaFoldDB" id="C5CIE1"/>
<evidence type="ECO:0000256" key="1">
    <source>
        <dbReference type="ARBA" id="ARBA00004196"/>
    </source>
</evidence>
<dbReference type="EMBL" id="CP001634">
    <property type="protein sequence ID" value="ACR78875.1"/>
    <property type="molecule type" value="Genomic_DNA"/>
</dbReference>
<name>C5CIE1_KOSOT</name>
<protein>
    <submittedName>
        <fullName evidence="6">Periplasmic solute binding protein</fullName>
    </submittedName>
</protein>
<dbReference type="InterPro" id="IPR006128">
    <property type="entry name" value="Lipoprotein_PsaA-like"/>
</dbReference>
<reference evidence="6 7" key="1">
    <citation type="submission" date="2009-06" db="EMBL/GenBank/DDBJ databases">
        <title>Complete sequence of Thermotogales bacterium TBF 19.5.1.</title>
        <authorList>
            <consortium name="US DOE Joint Genome Institute"/>
            <person name="Lucas S."/>
            <person name="Copeland A."/>
            <person name="Lapidus A."/>
            <person name="Glavina del Rio T."/>
            <person name="Tice H."/>
            <person name="Bruce D."/>
            <person name="Goodwin L."/>
            <person name="Pitluck S."/>
            <person name="Chertkov O."/>
            <person name="Brettin T."/>
            <person name="Detter J.C."/>
            <person name="Han C."/>
            <person name="Schmutz J."/>
            <person name="Larimer F."/>
            <person name="Land M."/>
            <person name="Hauser L."/>
            <person name="Kyrpides N."/>
            <person name="Ovchinnikova G."/>
            <person name="Noll K."/>
        </authorList>
    </citation>
    <scope>NUCLEOTIDE SEQUENCE [LARGE SCALE GENOMIC DNA]</scope>
    <source>
        <strain evidence="7">ATCC BAA-1733 / DSM 21960 / TBF 19.5.1</strain>
    </source>
</reference>
<dbReference type="InterPro" id="IPR006129">
    <property type="entry name" value="AdhesinB"/>
</dbReference>
<dbReference type="InterPro" id="IPR050492">
    <property type="entry name" value="Bact_metal-bind_prot9"/>
</dbReference>
<dbReference type="eggNOG" id="COG0803">
    <property type="taxonomic scope" value="Bacteria"/>
</dbReference>
<sequence length="292" mass="32577">MKKLSVFIAWIIIMASLGFSLNVVTTINPYYLIVKEIVGDKGNVELLIPAGQNPHIYSPKMSDVKKLFKADIVVANGLGLENFLLDTLKDLEKRGKPVVYAGEFVPMGMLISINTEHDTADHTSVNPHVWLDPVLLSEYIVPGIVKALSKISPANKEFFAERANLLIDDLMEFHRKVADLLAPFSGKAVIVAHPSFEYFFNRYGIEERTIFSGHGDEPSISELKVLINFARKNTVFGIFGEYQQNKKPVEIIAKSTGLPLSELDPLGFDKGSIIELLSWNLNQIERVIHGAR</sequence>
<organism evidence="6 7">
    <name type="scientific">Kosmotoga olearia (strain ATCC BAA-1733 / DSM 21960 / TBF 19.5.1)</name>
    <dbReference type="NCBI Taxonomy" id="521045"/>
    <lineage>
        <taxon>Bacteria</taxon>
        <taxon>Thermotogati</taxon>
        <taxon>Thermotogota</taxon>
        <taxon>Thermotogae</taxon>
        <taxon>Kosmotogales</taxon>
        <taxon>Kosmotogaceae</taxon>
        <taxon>Kosmotoga</taxon>
    </lineage>
</organism>
<dbReference type="PANTHER" id="PTHR42953">
    <property type="entry name" value="HIGH-AFFINITY ZINC UPTAKE SYSTEM PROTEIN ZNUA-RELATED"/>
    <property type="match status" value="1"/>
</dbReference>
<dbReference type="OrthoDB" id="9810636at2"/>
<evidence type="ECO:0000256" key="4">
    <source>
        <dbReference type="ARBA" id="ARBA00022729"/>
    </source>
</evidence>
<dbReference type="RefSeq" id="WP_012744663.1">
    <property type="nucleotide sequence ID" value="NC_012785.1"/>
</dbReference>
<proteinExistence type="inferred from homology"/>
<accession>C5CIE1</accession>
<dbReference type="GO" id="GO:0046872">
    <property type="term" value="F:metal ion binding"/>
    <property type="evidence" value="ECO:0007669"/>
    <property type="project" value="UniProtKB-KW"/>
</dbReference>
<dbReference type="GO" id="GO:0030001">
    <property type="term" value="P:metal ion transport"/>
    <property type="evidence" value="ECO:0007669"/>
    <property type="project" value="InterPro"/>
</dbReference>
<reference evidence="6 7" key="2">
    <citation type="journal article" date="2011" name="J. Bacteriol.">
        <title>Genome Sequence of Kosmotoga olearia Strain TBF 19.5.1, a Thermophilic Bacterium with a Wide Growth Temperature Range, Isolated from the Troll B Oil Platform in the North Sea.</title>
        <authorList>
            <person name="Swithers K.S."/>
            <person name="Dipippo J.L."/>
            <person name="Bruce D.C."/>
            <person name="Detter C."/>
            <person name="Tapia R."/>
            <person name="Han S."/>
            <person name="Goodwin L.A."/>
            <person name="Han J."/>
            <person name="Woyke T."/>
            <person name="Pitluck S."/>
            <person name="Pennacchio L."/>
            <person name="Nolan M."/>
            <person name="Mikhailova N."/>
            <person name="Land M.L."/>
            <person name="Nesbo C.L."/>
            <person name="Gogarten J.P."/>
            <person name="Noll K.M."/>
        </authorList>
    </citation>
    <scope>NUCLEOTIDE SEQUENCE [LARGE SCALE GENOMIC DNA]</scope>
    <source>
        <strain evidence="7">ATCC BAA-1733 / DSM 21960 / TBF 19.5.1</strain>
    </source>
</reference>
<comment type="similarity">
    <text evidence="5">Belongs to the bacterial solute-binding protein 9 family.</text>
</comment>
<dbReference type="PANTHER" id="PTHR42953:SF1">
    <property type="entry name" value="METAL-BINDING PROTEIN HI_0362-RELATED"/>
    <property type="match status" value="1"/>
</dbReference>
<evidence type="ECO:0000256" key="5">
    <source>
        <dbReference type="RuleBase" id="RU003512"/>
    </source>
</evidence>
<dbReference type="HOGENOM" id="CLU_016838_1_0_0"/>
<dbReference type="GO" id="GO:0030313">
    <property type="term" value="C:cell envelope"/>
    <property type="evidence" value="ECO:0007669"/>
    <property type="project" value="UniProtKB-SubCell"/>
</dbReference>
<dbReference type="Gene3D" id="3.40.50.1980">
    <property type="entry name" value="Nitrogenase molybdenum iron protein domain"/>
    <property type="match status" value="2"/>
</dbReference>
<dbReference type="STRING" id="521045.Kole_0149"/>
<gene>
    <name evidence="6" type="ordered locus">Kole_0149</name>
</gene>
<keyword evidence="3" id="KW-0479">Metal-binding</keyword>
<keyword evidence="4" id="KW-0732">Signal</keyword>